<feature type="compositionally biased region" description="Basic residues" evidence="1">
    <location>
        <begin position="162"/>
        <end position="183"/>
    </location>
</feature>
<feature type="compositionally biased region" description="Low complexity" evidence="1">
    <location>
        <begin position="184"/>
        <end position="210"/>
    </location>
</feature>
<proteinExistence type="predicted"/>
<protein>
    <submittedName>
        <fullName evidence="2">Uncharacterized protein</fullName>
    </submittedName>
</protein>
<feature type="region of interest" description="Disordered" evidence="1">
    <location>
        <begin position="303"/>
        <end position="352"/>
    </location>
</feature>
<feature type="compositionally biased region" description="Basic and acidic residues" evidence="1">
    <location>
        <begin position="325"/>
        <end position="334"/>
    </location>
</feature>
<feature type="region of interest" description="Disordered" evidence="1">
    <location>
        <begin position="105"/>
        <end position="238"/>
    </location>
</feature>
<name>A0A6V7WLE8_MELEN</name>
<gene>
    <name evidence="2" type="ORF">MENT_LOCUS40424</name>
</gene>
<dbReference type="AlphaFoldDB" id="A0A6V7WLE8"/>
<organism evidence="2 3">
    <name type="scientific">Meloidogyne enterolobii</name>
    <name type="common">Root-knot nematode worm</name>
    <name type="synonym">Meloidogyne mayaguensis</name>
    <dbReference type="NCBI Taxonomy" id="390850"/>
    <lineage>
        <taxon>Eukaryota</taxon>
        <taxon>Metazoa</taxon>
        <taxon>Ecdysozoa</taxon>
        <taxon>Nematoda</taxon>
        <taxon>Chromadorea</taxon>
        <taxon>Rhabditida</taxon>
        <taxon>Tylenchina</taxon>
        <taxon>Tylenchomorpha</taxon>
        <taxon>Tylenchoidea</taxon>
        <taxon>Meloidogynidae</taxon>
        <taxon>Meloidogyninae</taxon>
        <taxon>Meloidogyne</taxon>
    </lineage>
</organism>
<dbReference type="EMBL" id="CAJEWN010000656">
    <property type="protein sequence ID" value="CAD2187819.1"/>
    <property type="molecule type" value="Genomic_DNA"/>
</dbReference>
<evidence type="ECO:0000313" key="2">
    <source>
        <dbReference type="EMBL" id="CAD2187819.1"/>
    </source>
</evidence>
<accession>A0A6V7WLE8</accession>
<comment type="caution">
    <text evidence="2">The sequence shown here is derived from an EMBL/GenBank/DDBJ whole genome shotgun (WGS) entry which is preliminary data.</text>
</comment>
<evidence type="ECO:0000256" key="1">
    <source>
        <dbReference type="SAM" id="MobiDB-lite"/>
    </source>
</evidence>
<sequence>MANKFVLVPQDIYRGLTTYDTGDPNIDFARREVEGTKRKNNRSSVKNILYNQELRRYLSMRNERENRPVKVELVASPKGAIMNQNLAHPSTNINENDDDLWMSDDLSFSSYPTQPPNRAYNLVPPPSIPSSEQNFEAPQLPSPPIYPTQPSTSKPEYFINSKRLRNVSKNIKKSKKPKKKGKARYSSYIENESNTNENTPLNPPTNENIPLTPPPIPLQTKKREQDSNNNEGVKRIKNTYENKELMARQIETAQSQKRKELLQRRKAAQNVKVPLDHGVLQQIRRDEMENLLNRANKSRQRYRIIRDGRSPSPPISRQLFKRKREGSPEREEKRMRRTVSKSQSERAGRLWAKNLIKARRKEANSSRFKPSLW</sequence>
<feature type="compositionally biased region" description="Basic and acidic residues" evidence="1">
    <location>
        <begin position="221"/>
        <end position="238"/>
    </location>
</feature>
<dbReference type="Proteomes" id="UP000580250">
    <property type="component" value="Unassembled WGS sequence"/>
</dbReference>
<evidence type="ECO:0000313" key="3">
    <source>
        <dbReference type="Proteomes" id="UP000580250"/>
    </source>
</evidence>
<reference evidence="2 3" key="1">
    <citation type="submission" date="2020-08" db="EMBL/GenBank/DDBJ databases">
        <authorList>
            <person name="Koutsovoulos G."/>
            <person name="Danchin GJ E."/>
        </authorList>
    </citation>
    <scope>NUCLEOTIDE SEQUENCE [LARGE SCALE GENOMIC DNA]</scope>
</reference>